<evidence type="ECO:0000256" key="8">
    <source>
        <dbReference type="RuleBase" id="RU362116"/>
    </source>
</evidence>
<dbReference type="SUPFAM" id="SSF117143">
    <property type="entry name" value="Flagellar hook protein flgE"/>
    <property type="match status" value="1"/>
</dbReference>
<dbReference type="PROSITE" id="PS00588">
    <property type="entry name" value="FLAGELLA_BB_ROD"/>
    <property type="match status" value="1"/>
</dbReference>
<protein>
    <recommendedName>
        <fullName evidence="3 7">Flagellar basal-body rod protein FlgG</fullName>
    </recommendedName>
    <alternativeName>
        <fullName evidence="6 8">Distal rod protein</fullName>
    </alternativeName>
</protein>
<dbReference type="NCBIfam" id="TIGR03506">
    <property type="entry name" value="FlgEFG_subfam"/>
    <property type="match status" value="2"/>
</dbReference>
<dbReference type="PANTHER" id="PTHR30435">
    <property type="entry name" value="FLAGELLAR PROTEIN"/>
    <property type="match status" value="1"/>
</dbReference>
<dbReference type="InterPro" id="IPR053967">
    <property type="entry name" value="LlgE_F_G-like_D1"/>
</dbReference>
<dbReference type="InterPro" id="IPR020013">
    <property type="entry name" value="Flagellar_FlgE/F/G"/>
</dbReference>
<evidence type="ECO:0000256" key="4">
    <source>
        <dbReference type="ARBA" id="ARBA00023143"/>
    </source>
</evidence>
<dbReference type="GO" id="GO:0009426">
    <property type="term" value="C:bacterial-type flagellum basal body, distal rod"/>
    <property type="evidence" value="ECO:0007669"/>
    <property type="project" value="UniProtKB-UniRule"/>
</dbReference>
<dbReference type="InterPro" id="IPR010930">
    <property type="entry name" value="Flg_bb/hook_C_dom"/>
</dbReference>
<evidence type="ECO:0000256" key="7">
    <source>
        <dbReference type="NCBIfam" id="TIGR02488"/>
    </source>
</evidence>
<feature type="domain" description="Flagellar hook protein FlgE/F/G-like D1" evidence="12">
    <location>
        <begin position="96"/>
        <end position="159"/>
    </location>
</feature>
<evidence type="ECO:0000256" key="5">
    <source>
        <dbReference type="ARBA" id="ARBA00025933"/>
    </source>
</evidence>
<dbReference type="InterPro" id="IPR012834">
    <property type="entry name" value="FlgG_G_neg"/>
</dbReference>
<gene>
    <name evidence="13" type="primary">flgG</name>
    <name evidence="13" type="ORF">EKH79_11300</name>
</gene>
<feature type="region of interest" description="Disordered" evidence="9">
    <location>
        <begin position="197"/>
        <end position="222"/>
    </location>
</feature>
<organism evidence="13 14">
    <name type="scientific">Dyella dinghuensis</name>
    <dbReference type="NCBI Taxonomy" id="1920169"/>
    <lineage>
        <taxon>Bacteria</taxon>
        <taxon>Pseudomonadati</taxon>
        <taxon>Pseudomonadota</taxon>
        <taxon>Gammaproteobacteria</taxon>
        <taxon>Lysobacterales</taxon>
        <taxon>Rhodanobacteraceae</taxon>
        <taxon>Dyella</taxon>
    </lineage>
</organism>
<dbReference type="GO" id="GO:0071978">
    <property type="term" value="P:bacterial-type flagellum-dependent swarming motility"/>
    <property type="evidence" value="ECO:0007669"/>
    <property type="project" value="TreeGrafter"/>
</dbReference>
<evidence type="ECO:0000259" key="12">
    <source>
        <dbReference type="Pfam" id="PF22692"/>
    </source>
</evidence>
<dbReference type="NCBIfam" id="TIGR02488">
    <property type="entry name" value="flgG_G_neg"/>
    <property type="match status" value="1"/>
</dbReference>
<feature type="compositionally biased region" description="Polar residues" evidence="9">
    <location>
        <begin position="197"/>
        <end position="206"/>
    </location>
</feature>
<keyword evidence="14" id="KW-1185">Reference proteome</keyword>
<evidence type="ECO:0000313" key="14">
    <source>
        <dbReference type="Proteomes" id="UP000267077"/>
    </source>
</evidence>
<proteinExistence type="inferred from homology"/>
<keyword evidence="13" id="KW-0969">Cilium</keyword>
<dbReference type="InterPro" id="IPR037925">
    <property type="entry name" value="FlgE/F/G-like"/>
</dbReference>
<comment type="similarity">
    <text evidence="2 8">Belongs to the flagella basal body rod proteins family.</text>
</comment>
<evidence type="ECO:0000256" key="2">
    <source>
        <dbReference type="ARBA" id="ARBA00009677"/>
    </source>
</evidence>
<keyword evidence="13" id="KW-0966">Cell projection</keyword>
<dbReference type="AlphaFoldDB" id="A0A432LS61"/>
<evidence type="ECO:0000259" key="10">
    <source>
        <dbReference type="Pfam" id="PF00460"/>
    </source>
</evidence>
<dbReference type="PANTHER" id="PTHR30435:SF19">
    <property type="entry name" value="FLAGELLAR BASAL-BODY ROD PROTEIN FLGG"/>
    <property type="match status" value="1"/>
</dbReference>
<dbReference type="EMBL" id="RYZR01000006">
    <property type="protein sequence ID" value="RUL62997.1"/>
    <property type="molecule type" value="Genomic_DNA"/>
</dbReference>
<sequence>MFSSLWIAKTGLDAQQTQMDVISNNLANASTTGFKASRASFQDLMYQNEGQPGSQTTEQTQSPSGLLLGTGVKVVGSEKLFTQGAVTQTGNSLDLAVNGNGFLQVSLPDGTVAYTRDGSLHEDSTGQLVTADGYPLVPSITLPANVNNVTIGTDGTVSVTSNGSTTPTTVGTIQLANFINPAGMQAMGQNLYLETESSGAAQTGQPGINGMGTIAQGSLESSNTNTVEEMVNMIEAQRTYEMNSKSISAVDDMLQFVINKT</sequence>
<dbReference type="OrthoDB" id="9804559at2"/>
<comment type="subcellular location">
    <subcellularLocation>
        <location evidence="1 8">Bacterial flagellum basal body</location>
    </subcellularLocation>
</comment>
<dbReference type="Pfam" id="PF22692">
    <property type="entry name" value="LlgE_F_G_D1"/>
    <property type="match status" value="1"/>
</dbReference>
<reference evidence="13 14" key="1">
    <citation type="submission" date="2018-12" db="EMBL/GenBank/DDBJ databases">
        <title>Dyella dinghuensis sp. nov. DHOA06 and Dyella choica sp. nov. 4M-K27, isolated from forest soil.</title>
        <authorList>
            <person name="Qiu L.-H."/>
            <person name="Gao Z.-H."/>
        </authorList>
    </citation>
    <scope>NUCLEOTIDE SEQUENCE [LARGE SCALE GENOMIC DNA]</scope>
    <source>
        <strain evidence="13 14">DHOA06</strain>
    </source>
</reference>
<accession>A0A432LS61</accession>
<keyword evidence="4 8" id="KW-0975">Bacterial flagellum</keyword>
<evidence type="ECO:0000313" key="13">
    <source>
        <dbReference type="EMBL" id="RUL62997.1"/>
    </source>
</evidence>
<dbReference type="InterPro" id="IPR001444">
    <property type="entry name" value="Flag_bb_rod_N"/>
</dbReference>
<comment type="caution">
    <text evidence="13">The sequence shown here is derived from an EMBL/GenBank/DDBJ whole genome shotgun (WGS) entry which is preliminary data.</text>
</comment>
<keyword evidence="13" id="KW-0282">Flagellum</keyword>
<evidence type="ECO:0000256" key="3">
    <source>
        <dbReference type="ARBA" id="ARBA00017948"/>
    </source>
</evidence>
<comment type="subunit">
    <text evidence="5 8">The basal body constitutes a major portion of the flagellar organelle and consists of four rings (L,P,S, and M) mounted on a central rod. The rod consists of about 26 subunits of FlgG in the distal portion, and FlgB, FlgC and FlgF are thought to build up the proximal portion of the rod with about 6 subunits each.</text>
</comment>
<dbReference type="RefSeq" id="WP_126673935.1">
    <property type="nucleotide sequence ID" value="NZ_RYZR01000006.1"/>
</dbReference>
<evidence type="ECO:0000256" key="6">
    <source>
        <dbReference type="ARBA" id="ARBA00032912"/>
    </source>
</evidence>
<feature type="domain" description="Flagellar basal body rod protein N-terminal" evidence="10">
    <location>
        <begin position="7"/>
        <end position="35"/>
    </location>
</feature>
<evidence type="ECO:0000259" key="11">
    <source>
        <dbReference type="Pfam" id="PF06429"/>
    </source>
</evidence>
<dbReference type="Proteomes" id="UP000267077">
    <property type="component" value="Unassembled WGS sequence"/>
</dbReference>
<dbReference type="Pfam" id="PF00460">
    <property type="entry name" value="Flg_bb_rod"/>
    <property type="match status" value="1"/>
</dbReference>
<evidence type="ECO:0000256" key="1">
    <source>
        <dbReference type="ARBA" id="ARBA00004117"/>
    </source>
</evidence>
<dbReference type="InterPro" id="IPR019776">
    <property type="entry name" value="Flagellar_basal_body_rod_CS"/>
</dbReference>
<evidence type="ECO:0000256" key="9">
    <source>
        <dbReference type="SAM" id="MobiDB-lite"/>
    </source>
</evidence>
<name>A0A432LS61_9GAMM</name>
<feature type="domain" description="Flagellar basal-body/hook protein C-terminal" evidence="11">
    <location>
        <begin position="215"/>
        <end position="259"/>
    </location>
</feature>
<dbReference type="Pfam" id="PF06429">
    <property type="entry name" value="Flg_bbr_C"/>
    <property type="match status" value="1"/>
</dbReference>